<dbReference type="Proteomes" id="UP000011087">
    <property type="component" value="Unassembled WGS sequence"/>
</dbReference>
<gene>
    <name evidence="2" type="ORF">GUITHDRAFT_86562</name>
</gene>
<dbReference type="RefSeq" id="XP_005833895.1">
    <property type="nucleotide sequence ID" value="XM_005833838.1"/>
</dbReference>
<dbReference type="InterPro" id="IPR029787">
    <property type="entry name" value="Nucleotide_cyclase"/>
</dbReference>
<dbReference type="HOGENOM" id="CLU_786305_0_0_1"/>
<dbReference type="AlphaFoldDB" id="L1JFN9"/>
<organism evidence="2">
    <name type="scientific">Guillardia theta (strain CCMP2712)</name>
    <name type="common">Cryptophyte</name>
    <dbReference type="NCBI Taxonomy" id="905079"/>
    <lineage>
        <taxon>Eukaryota</taxon>
        <taxon>Cryptophyceae</taxon>
        <taxon>Pyrenomonadales</taxon>
        <taxon>Geminigeraceae</taxon>
        <taxon>Guillardia</taxon>
    </lineage>
</organism>
<dbReference type="Gene3D" id="3.30.70.1230">
    <property type="entry name" value="Nucleotide cyclase"/>
    <property type="match status" value="1"/>
</dbReference>
<dbReference type="PANTHER" id="PTHR43336">
    <property type="entry name" value="OXYGEN SENSOR HISTIDINE KINASE RESPONSE REGULATOR DEVS/DOSS"/>
    <property type="match status" value="1"/>
</dbReference>
<name>L1JFN9_GUITC</name>
<dbReference type="eggNOG" id="ENOG502QQYF">
    <property type="taxonomic scope" value="Eukaryota"/>
</dbReference>
<dbReference type="PaxDb" id="55529-EKX46915"/>
<evidence type="ECO:0000313" key="2">
    <source>
        <dbReference type="EMBL" id="EKX46915.1"/>
    </source>
</evidence>
<dbReference type="InterPro" id="IPR001054">
    <property type="entry name" value="A/G_cyclase"/>
</dbReference>
<dbReference type="GO" id="GO:0035556">
    <property type="term" value="P:intracellular signal transduction"/>
    <property type="evidence" value="ECO:0007669"/>
    <property type="project" value="InterPro"/>
</dbReference>
<dbReference type="GeneID" id="17303564"/>
<dbReference type="EnsemblProtists" id="EKX46915">
    <property type="protein sequence ID" value="EKX46915"/>
    <property type="gene ID" value="GUITHDRAFT_86562"/>
</dbReference>
<dbReference type="CDD" id="cd07302">
    <property type="entry name" value="CHD"/>
    <property type="match status" value="1"/>
</dbReference>
<dbReference type="OMA" id="PPCFALS"/>
<evidence type="ECO:0000313" key="3">
    <source>
        <dbReference type="EnsemblProtists" id="EKX46915"/>
    </source>
</evidence>
<reference evidence="3" key="3">
    <citation type="submission" date="2016-03" db="UniProtKB">
        <authorList>
            <consortium name="EnsemblProtists"/>
        </authorList>
    </citation>
    <scope>IDENTIFICATION</scope>
</reference>
<dbReference type="SUPFAM" id="SSF55073">
    <property type="entry name" value="Nucleotide cyclase"/>
    <property type="match status" value="1"/>
</dbReference>
<dbReference type="GO" id="GO:0009190">
    <property type="term" value="P:cyclic nucleotide biosynthetic process"/>
    <property type="evidence" value="ECO:0007669"/>
    <property type="project" value="InterPro"/>
</dbReference>
<dbReference type="PANTHER" id="PTHR43336:SF3">
    <property type="entry name" value="GUANYLATE CYCLASE DOMAIN-CONTAINING PROTEIN"/>
    <property type="match status" value="1"/>
</dbReference>
<dbReference type="PROSITE" id="PS50125">
    <property type="entry name" value="GUANYLATE_CYCLASE_2"/>
    <property type="match status" value="1"/>
</dbReference>
<feature type="domain" description="Guanylate cyclase" evidence="1">
    <location>
        <begin position="94"/>
        <end position="236"/>
    </location>
</feature>
<keyword evidence="4" id="KW-1185">Reference proteome</keyword>
<reference evidence="4" key="2">
    <citation type="submission" date="2012-11" db="EMBL/GenBank/DDBJ databases">
        <authorList>
            <person name="Kuo A."/>
            <person name="Curtis B.A."/>
            <person name="Tanifuji G."/>
            <person name="Burki F."/>
            <person name="Gruber A."/>
            <person name="Irimia M."/>
            <person name="Maruyama S."/>
            <person name="Arias M.C."/>
            <person name="Ball S.G."/>
            <person name="Gile G.H."/>
            <person name="Hirakawa Y."/>
            <person name="Hopkins J.F."/>
            <person name="Rensing S.A."/>
            <person name="Schmutz J."/>
            <person name="Symeonidi A."/>
            <person name="Elias M."/>
            <person name="Eveleigh R.J."/>
            <person name="Herman E.K."/>
            <person name="Klute M.J."/>
            <person name="Nakayama T."/>
            <person name="Obornik M."/>
            <person name="Reyes-Prieto A."/>
            <person name="Armbrust E.V."/>
            <person name="Aves S.J."/>
            <person name="Beiko R.G."/>
            <person name="Coutinho P."/>
            <person name="Dacks J.B."/>
            <person name="Durnford D.G."/>
            <person name="Fast N.M."/>
            <person name="Green B.R."/>
            <person name="Grisdale C."/>
            <person name="Hempe F."/>
            <person name="Henrissat B."/>
            <person name="Hoppner M.P."/>
            <person name="Ishida K.-I."/>
            <person name="Kim E."/>
            <person name="Koreny L."/>
            <person name="Kroth P.G."/>
            <person name="Liu Y."/>
            <person name="Malik S.-B."/>
            <person name="Maier U.G."/>
            <person name="McRose D."/>
            <person name="Mock T."/>
            <person name="Neilson J.A."/>
            <person name="Onodera N.T."/>
            <person name="Poole A.M."/>
            <person name="Pritham E.J."/>
            <person name="Richards T.A."/>
            <person name="Rocap G."/>
            <person name="Roy S.W."/>
            <person name="Sarai C."/>
            <person name="Schaack S."/>
            <person name="Shirato S."/>
            <person name="Slamovits C.H."/>
            <person name="Spencer D.F."/>
            <person name="Suzuki S."/>
            <person name="Worden A.Z."/>
            <person name="Zauner S."/>
            <person name="Barry K."/>
            <person name="Bell C."/>
            <person name="Bharti A.K."/>
            <person name="Crow J.A."/>
            <person name="Grimwood J."/>
            <person name="Kramer R."/>
            <person name="Lindquist E."/>
            <person name="Lucas S."/>
            <person name="Salamov A."/>
            <person name="McFadden G.I."/>
            <person name="Lane C.E."/>
            <person name="Keeling P.J."/>
            <person name="Gray M.W."/>
            <person name="Grigoriev I.V."/>
            <person name="Archibald J.M."/>
        </authorList>
    </citation>
    <scope>NUCLEOTIDE SEQUENCE</scope>
    <source>
        <strain evidence="4">CCMP2712</strain>
    </source>
</reference>
<protein>
    <recommendedName>
        <fullName evidence="1">Guanylate cyclase domain-containing protein</fullName>
    </recommendedName>
</protein>
<reference evidence="2 4" key="1">
    <citation type="journal article" date="2012" name="Nature">
        <title>Algal genomes reveal evolutionary mosaicism and the fate of nucleomorphs.</title>
        <authorList>
            <consortium name="DOE Joint Genome Institute"/>
            <person name="Curtis B.A."/>
            <person name="Tanifuji G."/>
            <person name="Burki F."/>
            <person name="Gruber A."/>
            <person name="Irimia M."/>
            <person name="Maruyama S."/>
            <person name="Arias M.C."/>
            <person name="Ball S.G."/>
            <person name="Gile G.H."/>
            <person name="Hirakawa Y."/>
            <person name="Hopkins J.F."/>
            <person name="Kuo A."/>
            <person name="Rensing S.A."/>
            <person name="Schmutz J."/>
            <person name="Symeonidi A."/>
            <person name="Elias M."/>
            <person name="Eveleigh R.J."/>
            <person name="Herman E.K."/>
            <person name="Klute M.J."/>
            <person name="Nakayama T."/>
            <person name="Obornik M."/>
            <person name="Reyes-Prieto A."/>
            <person name="Armbrust E.V."/>
            <person name="Aves S.J."/>
            <person name="Beiko R.G."/>
            <person name="Coutinho P."/>
            <person name="Dacks J.B."/>
            <person name="Durnford D.G."/>
            <person name="Fast N.M."/>
            <person name="Green B.R."/>
            <person name="Grisdale C.J."/>
            <person name="Hempel F."/>
            <person name="Henrissat B."/>
            <person name="Hoppner M.P."/>
            <person name="Ishida K."/>
            <person name="Kim E."/>
            <person name="Koreny L."/>
            <person name="Kroth P.G."/>
            <person name="Liu Y."/>
            <person name="Malik S.B."/>
            <person name="Maier U.G."/>
            <person name="McRose D."/>
            <person name="Mock T."/>
            <person name="Neilson J.A."/>
            <person name="Onodera N.T."/>
            <person name="Poole A.M."/>
            <person name="Pritham E.J."/>
            <person name="Richards T.A."/>
            <person name="Rocap G."/>
            <person name="Roy S.W."/>
            <person name="Sarai C."/>
            <person name="Schaack S."/>
            <person name="Shirato S."/>
            <person name="Slamovits C.H."/>
            <person name="Spencer D.F."/>
            <person name="Suzuki S."/>
            <person name="Worden A.Z."/>
            <person name="Zauner S."/>
            <person name="Barry K."/>
            <person name="Bell C."/>
            <person name="Bharti A.K."/>
            <person name="Crow J.A."/>
            <person name="Grimwood J."/>
            <person name="Kramer R."/>
            <person name="Lindquist E."/>
            <person name="Lucas S."/>
            <person name="Salamov A."/>
            <person name="McFadden G.I."/>
            <person name="Lane C.E."/>
            <person name="Keeling P.J."/>
            <person name="Gray M.W."/>
            <person name="Grigoriev I.V."/>
            <person name="Archibald J.M."/>
        </authorList>
    </citation>
    <scope>NUCLEOTIDE SEQUENCE</scope>
    <source>
        <strain evidence="2 4">CCMP2712</strain>
    </source>
</reference>
<dbReference type="KEGG" id="gtt:GUITHDRAFT_86562"/>
<proteinExistence type="predicted"/>
<dbReference type="OrthoDB" id="60033at2759"/>
<evidence type="ECO:0000313" key="4">
    <source>
        <dbReference type="Proteomes" id="UP000011087"/>
    </source>
</evidence>
<dbReference type="Pfam" id="PF00211">
    <property type="entry name" value="Guanylate_cyc"/>
    <property type="match status" value="1"/>
</dbReference>
<sequence>MLLSLISLVRSQVVAPVMSSIEKLNEIAKDPLTPLRDETKKSKFLELVKIESALIKFGMLLQVAFGEAGSDIIRECITKDGLNYNKPGKVVQAFYGFCDIRRFTDLTEIMQADVVKLVNKIAHRVHSAALENFGAPNKNIGDAFLLIWKPKGQVAISTVADSALRTYIRIILENYSDPYLRQVAKSEAVQQRVPGYSNWLGFGLHYGWSVESSIGSKHKIDISYLSPHVNLAARLESATKQYKTEILLSEDVVRLLSPNVRKLCRLIDRVTTITLSQEDSITDFYQKFPPRLPHRHLQDFDVAVSSYLGGEDGKFADWRLARELLKKCLKGGERDGPAEAILNYIRKHCDDSGCAPASWTGYRELEEK</sequence>
<dbReference type="EMBL" id="JH992992">
    <property type="protein sequence ID" value="EKX46915.1"/>
    <property type="molecule type" value="Genomic_DNA"/>
</dbReference>
<accession>L1JFN9</accession>
<evidence type="ECO:0000259" key="1">
    <source>
        <dbReference type="PROSITE" id="PS50125"/>
    </source>
</evidence>